<gene>
    <name evidence="2" type="ORF">SAMN04487905_1264</name>
</gene>
<name>A0A1H0X371_9ACTN</name>
<reference evidence="3" key="1">
    <citation type="submission" date="2016-10" db="EMBL/GenBank/DDBJ databases">
        <authorList>
            <person name="Varghese N."/>
            <person name="Submissions S."/>
        </authorList>
    </citation>
    <scope>NUCLEOTIDE SEQUENCE [LARGE SCALE GENOMIC DNA]</scope>
    <source>
        <strain evidence="3">DSM 46732</strain>
    </source>
</reference>
<keyword evidence="3" id="KW-1185">Reference proteome</keyword>
<evidence type="ECO:0000256" key="1">
    <source>
        <dbReference type="SAM" id="MobiDB-lite"/>
    </source>
</evidence>
<feature type="compositionally biased region" description="Polar residues" evidence="1">
    <location>
        <begin position="72"/>
        <end position="89"/>
    </location>
</feature>
<dbReference type="Proteomes" id="UP000199497">
    <property type="component" value="Unassembled WGS sequence"/>
</dbReference>
<organism evidence="2 3">
    <name type="scientific">Actinopolyspora xinjiangensis</name>
    <dbReference type="NCBI Taxonomy" id="405564"/>
    <lineage>
        <taxon>Bacteria</taxon>
        <taxon>Bacillati</taxon>
        <taxon>Actinomycetota</taxon>
        <taxon>Actinomycetes</taxon>
        <taxon>Actinopolysporales</taxon>
        <taxon>Actinopolysporaceae</taxon>
        <taxon>Actinopolyspora</taxon>
    </lineage>
</organism>
<feature type="compositionally biased region" description="Basic residues" evidence="1">
    <location>
        <begin position="1"/>
        <end position="12"/>
    </location>
</feature>
<accession>A0A1H0X371</accession>
<proteinExistence type="predicted"/>
<feature type="compositionally biased region" description="Polar residues" evidence="1">
    <location>
        <begin position="25"/>
        <end position="49"/>
    </location>
</feature>
<feature type="region of interest" description="Disordered" evidence="1">
    <location>
        <begin position="1"/>
        <end position="152"/>
    </location>
</feature>
<protein>
    <submittedName>
        <fullName evidence="2">Uncharacterized protein</fullName>
    </submittedName>
</protein>
<dbReference type="EMBL" id="FNJR01000026">
    <property type="protein sequence ID" value="SDP97362.1"/>
    <property type="molecule type" value="Genomic_DNA"/>
</dbReference>
<evidence type="ECO:0000313" key="2">
    <source>
        <dbReference type="EMBL" id="SDP97362.1"/>
    </source>
</evidence>
<feature type="compositionally biased region" description="Basic residues" evidence="1">
    <location>
        <begin position="102"/>
        <end position="117"/>
    </location>
</feature>
<evidence type="ECO:0000313" key="3">
    <source>
        <dbReference type="Proteomes" id="UP000199497"/>
    </source>
</evidence>
<sequence>MLCEHRLHRRHRVHDEHSVLGGARQQHTISGTNRAPLTQQTRNRRSPSFGNREFTVHTAPNDHRVPRAPRPNTVTGSPAQSPQHTTLTHPATRINSRDPIGHRARTGRRQRRHRKPRNPTTSRPSHRNKALNNTLRSGFRRHDLPPSAAHSLSRTLGFTTSATEPITRRASVPHALRSRPILLRSPINSADRLRGSLASARDSAAGLRCQQDRPETVVARSRVRGGRSCDPPASREMSCAEAVVRAELILPSGAAVLDIADFPTSA</sequence>
<dbReference type="AlphaFoldDB" id="A0A1H0X371"/>